<organism evidence="2 3">
    <name type="scientific">Triticum urartu</name>
    <name type="common">Red wild einkorn</name>
    <name type="synonym">Crithodium urartu</name>
    <dbReference type="NCBI Taxonomy" id="4572"/>
    <lineage>
        <taxon>Eukaryota</taxon>
        <taxon>Viridiplantae</taxon>
        <taxon>Streptophyta</taxon>
        <taxon>Embryophyta</taxon>
        <taxon>Tracheophyta</taxon>
        <taxon>Spermatophyta</taxon>
        <taxon>Magnoliopsida</taxon>
        <taxon>Liliopsida</taxon>
        <taxon>Poales</taxon>
        <taxon>Poaceae</taxon>
        <taxon>BOP clade</taxon>
        <taxon>Pooideae</taxon>
        <taxon>Triticodae</taxon>
        <taxon>Triticeae</taxon>
        <taxon>Triticinae</taxon>
        <taxon>Triticum</taxon>
    </lineage>
</organism>
<dbReference type="AlphaFoldDB" id="A0A8R7PDC5"/>
<keyword evidence="3" id="KW-1185">Reference proteome</keyword>
<dbReference type="Proteomes" id="UP000015106">
    <property type="component" value="Chromosome 2"/>
</dbReference>
<dbReference type="EnsemblPlants" id="TuG1812G0200002518.01.T04">
    <property type="protein sequence ID" value="TuG1812G0200002518.01.T04"/>
    <property type="gene ID" value="TuG1812G0200002518.01"/>
</dbReference>
<evidence type="ECO:0000313" key="3">
    <source>
        <dbReference type="Proteomes" id="UP000015106"/>
    </source>
</evidence>
<reference evidence="3" key="1">
    <citation type="journal article" date="2013" name="Nature">
        <title>Draft genome of the wheat A-genome progenitor Triticum urartu.</title>
        <authorList>
            <person name="Ling H.Q."/>
            <person name="Zhao S."/>
            <person name="Liu D."/>
            <person name="Wang J."/>
            <person name="Sun H."/>
            <person name="Zhang C."/>
            <person name="Fan H."/>
            <person name="Li D."/>
            <person name="Dong L."/>
            <person name="Tao Y."/>
            <person name="Gao C."/>
            <person name="Wu H."/>
            <person name="Li Y."/>
            <person name="Cui Y."/>
            <person name="Guo X."/>
            <person name="Zheng S."/>
            <person name="Wang B."/>
            <person name="Yu K."/>
            <person name="Liang Q."/>
            <person name="Yang W."/>
            <person name="Lou X."/>
            <person name="Chen J."/>
            <person name="Feng M."/>
            <person name="Jian J."/>
            <person name="Zhang X."/>
            <person name="Luo G."/>
            <person name="Jiang Y."/>
            <person name="Liu J."/>
            <person name="Wang Z."/>
            <person name="Sha Y."/>
            <person name="Zhang B."/>
            <person name="Wu H."/>
            <person name="Tang D."/>
            <person name="Shen Q."/>
            <person name="Xue P."/>
            <person name="Zou S."/>
            <person name="Wang X."/>
            <person name="Liu X."/>
            <person name="Wang F."/>
            <person name="Yang Y."/>
            <person name="An X."/>
            <person name="Dong Z."/>
            <person name="Zhang K."/>
            <person name="Zhang X."/>
            <person name="Luo M.C."/>
            <person name="Dvorak J."/>
            <person name="Tong Y."/>
            <person name="Wang J."/>
            <person name="Yang H."/>
            <person name="Li Z."/>
            <person name="Wang D."/>
            <person name="Zhang A."/>
            <person name="Wang J."/>
        </authorList>
    </citation>
    <scope>NUCLEOTIDE SEQUENCE</scope>
    <source>
        <strain evidence="3">cv. G1812</strain>
    </source>
</reference>
<sequence length="135" mass="15067">MKANDFSGCHCHLIDGFTAVVGRNIINGRGKAGRLRRATTPSGRPKKAALQLRLVPLPISMFVSDPAQGRGRRGGREEKLQVAEVEEEDEPVEELKKGRGRKKEAKPKQYNDVMSQQLNFFITGIGSYLLMCCYF</sequence>
<reference evidence="2" key="2">
    <citation type="submission" date="2018-03" db="EMBL/GenBank/DDBJ databases">
        <title>The Triticum urartu genome reveals the dynamic nature of wheat genome evolution.</title>
        <authorList>
            <person name="Ling H."/>
            <person name="Ma B."/>
            <person name="Shi X."/>
            <person name="Liu H."/>
            <person name="Dong L."/>
            <person name="Sun H."/>
            <person name="Cao Y."/>
            <person name="Gao Q."/>
            <person name="Zheng S."/>
            <person name="Li Y."/>
            <person name="Yu Y."/>
            <person name="Du H."/>
            <person name="Qi M."/>
            <person name="Li Y."/>
            <person name="Yu H."/>
            <person name="Cui Y."/>
            <person name="Wang N."/>
            <person name="Chen C."/>
            <person name="Wu H."/>
            <person name="Zhao Y."/>
            <person name="Zhang J."/>
            <person name="Li Y."/>
            <person name="Zhou W."/>
            <person name="Zhang B."/>
            <person name="Hu W."/>
            <person name="Eijk M."/>
            <person name="Tang J."/>
            <person name="Witsenboer H."/>
            <person name="Zhao S."/>
            <person name="Li Z."/>
            <person name="Zhang A."/>
            <person name="Wang D."/>
            <person name="Liang C."/>
        </authorList>
    </citation>
    <scope>NUCLEOTIDE SEQUENCE [LARGE SCALE GENOMIC DNA]</scope>
    <source>
        <strain evidence="2">cv. G1812</strain>
    </source>
</reference>
<accession>A0A8R7PDC5</accession>
<dbReference type="Gramene" id="TuG1812G0200002518.01.T04">
    <property type="protein sequence ID" value="TuG1812G0200002518.01.T04"/>
    <property type="gene ID" value="TuG1812G0200002518.01"/>
</dbReference>
<feature type="region of interest" description="Disordered" evidence="1">
    <location>
        <begin position="64"/>
        <end position="108"/>
    </location>
</feature>
<proteinExistence type="predicted"/>
<protein>
    <submittedName>
        <fullName evidence="2">Uncharacterized protein</fullName>
    </submittedName>
</protein>
<reference evidence="2" key="3">
    <citation type="submission" date="2022-06" db="UniProtKB">
        <authorList>
            <consortium name="EnsemblPlants"/>
        </authorList>
    </citation>
    <scope>IDENTIFICATION</scope>
</reference>
<name>A0A8R7PDC5_TRIUA</name>
<evidence type="ECO:0000256" key="1">
    <source>
        <dbReference type="SAM" id="MobiDB-lite"/>
    </source>
</evidence>
<evidence type="ECO:0000313" key="2">
    <source>
        <dbReference type="EnsemblPlants" id="TuG1812G0200002518.01.T04"/>
    </source>
</evidence>